<evidence type="ECO:0000256" key="1">
    <source>
        <dbReference type="SAM" id="MobiDB-lite"/>
    </source>
</evidence>
<reference evidence="2 3" key="1">
    <citation type="journal article" date="2021" name="J. Hered.">
        <title>A chromosome-level genome assembly of the parasitoid wasp, Cotesia glomerata (Hymenoptera: Braconidae).</title>
        <authorList>
            <person name="Pinto B.J."/>
            <person name="Weis J.J."/>
            <person name="Gamble T."/>
            <person name="Ode P.J."/>
            <person name="Paul R."/>
            <person name="Zaspel J.M."/>
        </authorList>
    </citation>
    <scope>NUCLEOTIDE SEQUENCE [LARGE SCALE GENOMIC DNA]</scope>
    <source>
        <strain evidence="2">CgM1</strain>
    </source>
</reference>
<evidence type="ECO:0000313" key="3">
    <source>
        <dbReference type="Proteomes" id="UP000826195"/>
    </source>
</evidence>
<comment type="caution">
    <text evidence="2">The sequence shown here is derived from an EMBL/GenBank/DDBJ whole genome shotgun (WGS) entry which is preliminary data.</text>
</comment>
<sequence>MTAPPGMHTRGRQGPLPENTGAARNTLDQRPWIQANPGSTGPRRCSIYLLTHGLNEQQRSDLQHAFDDIDADGSPLGRINLENESMGVTNG</sequence>
<dbReference type="EMBL" id="JAHXZJ010003297">
    <property type="protein sequence ID" value="KAH0533463.1"/>
    <property type="molecule type" value="Genomic_DNA"/>
</dbReference>
<proteinExistence type="predicted"/>
<evidence type="ECO:0000313" key="2">
    <source>
        <dbReference type="EMBL" id="KAH0533463.1"/>
    </source>
</evidence>
<keyword evidence="3" id="KW-1185">Reference proteome</keyword>
<dbReference type="AlphaFoldDB" id="A0AAV7HUE9"/>
<organism evidence="2 3">
    <name type="scientific">Cotesia glomerata</name>
    <name type="common">Lepidopteran parasitic wasp</name>
    <name type="synonym">Apanteles glomeratus</name>
    <dbReference type="NCBI Taxonomy" id="32391"/>
    <lineage>
        <taxon>Eukaryota</taxon>
        <taxon>Metazoa</taxon>
        <taxon>Ecdysozoa</taxon>
        <taxon>Arthropoda</taxon>
        <taxon>Hexapoda</taxon>
        <taxon>Insecta</taxon>
        <taxon>Pterygota</taxon>
        <taxon>Neoptera</taxon>
        <taxon>Endopterygota</taxon>
        <taxon>Hymenoptera</taxon>
        <taxon>Apocrita</taxon>
        <taxon>Ichneumonoidea</taxon>
        <taxon>Braconidae</taxon>
        <taxon>Microgastrinae</taxon>
        <taxon>Cotesia</taxon>
    </lineage>
</organism>
<feature type="region of interest" description="Disordered" evidence="1">
    <location>
        <begin position="1"/>
        <end position="41"/>
    </location>
</feature>
<protein>
    <submittedName>
        <fullName evidence="2">Uncharacterized protein</fullName>
    </submittedName>
</protein>
<dbReference type="Proteomes" id="UP000826195">
    <property type="component" value="Unassembled WGS sequence"/>
</dbReference>
<name>A0AAV7HUE9_COTGL</name>
<accession>A0AAV7HUE9</accession>
<gene>
    <name evidence="2" type="ORF">KQX54_000131</name>
</gene>